<gene>
    <name evidence="1" type="ORF">CPB84DRAFT_1828586</name>
</gene>
<evidence type="ECO:0000313" key="2">
    <source>
        <dbReference type="Proteomes" id="UP000724874"/>
    </source>
</evidence>
<reference evidence="1" key="1">
    <citation type="submission" date="2020-11" db="EMBL/GenBank/DDBJ databases">
        <authorList>
            <consortium name="DOE Joint Genome Institute"/>
            <person name="Ahrendt S."/>
            <person name="Riley R."/>
            <person name="Andreopoulos W."/>
            <person name="LaButti K."/>
            <person name="Pangilinan J."/>
            <person name="Ruiz-duenas F.J."/>
            <person name="Barrasa J.M."/>
            <person name="Sanchez-Garcia M."/>
            <person name="Camarero S."/>
            <person name="Miyauchi S."/>
            <person name="Serrano A."/>
            <person name="Linde D."/>
            <person name="Babiker R."/>
            <person name="Drula E."/>
            <person name="Ayuso-Fernandez I."/>
            <person name="Pacheco R."/>
            <person name="Padilla G."/>
            <person name="Ferreira P."/>
            <person name="Barriuso J."/>
            <person name="Kellner H."/>
            <person name="Castanera R."/>
            <person name="Alfaro M."/>
            <person name="Ramirez L."/>
            <person name="Pisabarro A.G."/>
            <person name="Kuo A."/>
            <person name="Tritt A."/>
            <person name="Lipzen A."/>
            <person name="He G."/>
            <person name="Yan M."/>
            <person name="Ng V."/>
            <person name="Cullen D."/>
            <person name="Martin F."/>
            <person name="Rosso M.-N."/>
            <person name="Henrissat B."/>
            <person name="Hibbett D."/>
            <person name="Martinez A.T."/>
            <person name="Grigoriev I.V."/>
        </authorList>
    </citation>
    <scope>NUCLEOTIDE SEQUENCE</scope>
    <source>
        <strain evidence="1">AH 44721</strain>
    </source>
</reference>
<comment type="caution">
    <text evidence="1">The sequence shown here is derived from an EMBL/GenBank/DDBJ whole genome shotgun (WGS) entry which is preliminary data.</text>
</comment>
<dbReference type="EMBL" id="JADNYJ010000157">
    <property type="protein sequence ID" value="KAF8878593.1"/>
    <property type="molecule type" value="Genomic_DNA"/>
</dbReference>
<dbReference type="InterPro" id="IPR046670">
    <property type="entry name" value="DUF6540"/>
</dbReference>
<dbReference type="Proteomes" id="UP000724874">
    <property type="component" value="Unassembled WGS sequence"/>
</dbReference>
<accession>A0A9P5NE93</accession>
<keyword evidence="2" id="KW-1185">Reference proteome</keyword>
<dbReference type="Pfam" id="PF20174">
    <property type="entry name" value="DUF6540"/>
    <property type="match status" value="1"/>
</dbReference>
<dbReference type="OrthoDB" id="2972306at2759"/>
<sequence length="158" mass="17552">MSTRNVYLISIPLRNARPHWTLWIPLDSDAVGAPQFGFKIEVEHVFDWRKTLSANTIRLFLLGTTDSSNIVDITEPSGTTDLNKNDKFEKVAARLDVPRAASSNVMPTGTVSEIAAALQHDIPGMRRCQEWTMDYIAALVKDGLLPDEAMNVIAERGN</sequence>
<evidence type="ECO:0000313" key="1">
    <source>
        <dbReference type="EMBL" id="KAF8878593.1"/>
    </source>
</evidence>
<proteinExistence type="predicted"/>
<dbReference type="AlphaFoldDB" id="A0A9P5NE93"/>
<name>A0A9P5NE93_GYMJU</name>
<organism evidence="1 2">
    <name type="scientific">Gymnopilus junonius</name>
    <name type="common">Spectacular rustgill mushroom</name>
    <name type="synonym">Gymnopilus spectabilis subsp. junonius</name>
    <dbReference type="NCBI Taxonomy" id="109634"/>
    <lineage>
        <taxon>Eukaryota</taxon>
        <taxon>Fungi</taxon>
        <taxon>Dikarya</taxon>
        <taxon>Basidiomycota</taxon>
        <taxon>Agaricomycotina</taxon>
        <taxon>Agaricomycetes</taxon>
        <taxon>Agaricomycetidae</taxon>
        <taxon>Agaricales</taxon>
        <taxon>Agaricineae</taxon>
        <taxon>Hymenogastraceae</taxon>
        <taxon>Gymnopilus</taxon>
    </lineage>
</organism>
<protein>
    <submittedName>
        <fullName evidence="1">Uncharacterized protein</fullName>
    </submittedName>
</protein>